<proteinExistence type="predicted"/>
<accession>A0A1V8TJU2</accession>
<feature type="compositionally biased region" description="Pro residues" evidence="1">
    <location>
        <begin position="766"/>
        <end position="782"/>
    </location>
</feature>
<dbReference type="Proteomes" id="UP000192596">
    <property type="component" value="Unassembled WGS sequence"/>
</dbReference>
<feature type="compositionally biased region" description="Polar residues" evidence="1">
    <location>
        <begin position="99"/>
        <end position="109"/>
    </location>
</feature>
<organism evidence="3 4">
    <name type="scientific">Cryoendolithus antarcticus</name>
    <dbReference type="NCBI Taxonomy" id="1507870"/>
    <lineage>
        <taxon>Eukaryota</taxon>
        <taxon>Fungi</taxon>
        <taxon>Dikarya</taxon>
        <taxon>Ascomycota</taxon>
        <taxon>Pezizomycotina</taxon>
        <taxon>Dothideomycetes</taxon>
        <taxon>Dothideomycetidae</taxon>
        <taxon>Cladosporiales</taxon>
        <taxon>Cladosporiaceae</taxon>
        <taxon>Cryoendolithus</taxon>
    </lineage>
</organism>
<feature type="compositionally biased region" description="Polar residues" evidence="1">
    <location>
        <begin position="1121"/>
        <end position="1151"/>
    </location>
</feature>
<feature type="compositionally biased region" description="Basic and acidic residues" evidence="1">
    <location>
        <begin position="279"/>
        <end position="288"/>
    </location>
</feature>
<feature type="compositionally biased region" description="Polar residues" evidence="1">
    <location>
        <begin position="875"/>
        <end position="890"/>
    </location>
</feature>
<dbReference type="SUPFAM" id="SSF116846">
    <property type="entry name" value="MIT domain"/>
    <property type="match status" value="1"/>
</dbReference>
<feature type="compositionally biased region" description="Low complexity" evidence="1">
    <location>
        <begin position="201"/>
        <end position="215"/>
    </location>
</feature>
<feature type="domain" description="MIT" evidence="2">
    <location>
        <begin position="322"/>
        <end position="387"/>
    </location>
</feature>
<dbReference type="PANTHER" id="PTHR37327">
    <property type="entry name" value="CHROMOSOME 1, WHOLE GENOME SHOTGUN SEQUENCE"/>
    <property type="match status" value="1"/>
</dbReference>
<dbReference type="Pfam" id="PF04212">
    <property type="entry name" value="MIT"/>
    <property type="match status" value="1"/>
</dbReference>
<gene>
    <name evidence="3" type="ORF">B0A48_03366</name>
</gene>
<feature type="region of interest" description="Disordered" evidence="1">
    <location>
        <begin position="507"/>
        <end position="566"/>
    </location>
</feature>
<dbReference type="EMBL" id="NAJO01000006">
    <property type="protein sequence ID" value="OQO11639.1"/>
    <property type="molecule type" value="Genomic_DNA"/>
</dbReference>
<protein>
    <recommendedName>
        <fullName evidence="2">MIT domain-containing protein</fullName>
    </recommendedName>
</protein>
<feature type="region of interest" description="Disordered" evidence="1">
    <location>
        <begin position="1"/>
        <end position="59"/>
    </location>
</feature>
<dbReference type="InParanoid" id="A0A1V8TJU2"/>
<dbReference type="InterPro" id="IPR036181">
    <property type="entry name" value="MIT_dom_sf"/>
</dbReference>
<dbReference type="STRING" id="1507870.A0A1V8TJU2"/>
<feature type="region of interest" description="Disordered" evidence="1">
    <location>
        <begin position="466"/>
        <end position="492"/>
    </location>
</feature>
<feature type="compositionally biased region" description="Polar residues" evidence="1">
    <location>
        <begin position="23"/>
        <end position="57"/>
    </location>
</feature>
<evidence type="ECO:0000259" key="2">
    <source>
        <dbReference type="Pfam" id="PF04212"/>
    </source>
</evidence>
<evidence type="ECO:0000313" key="4">
    <source>
        <dbReference type="Proteomes" id="UP000192596"/>
    </source>
</evidence>
<evidence type="ECO:0000256" key="1">
    <source>
        <dbReference type="SAM" id="MobiDB-lite"/>
    </source>
</evidence>
<dbReference type="OrthoDB" id="2245455at2759"/>
<feature type="region of interest" description="Disordered" evidence="1">
    <location>
        <begin position="386"/>
        <end position="423"/>
    </location>
</feature>
<feature type="compositionally biased region" description="Basic and acidic residues" evidence="1">
    <location>
        <begin position="806"/>
        <end position="818"/>
    </location>
</feature>
<name>A0A1V8TJU2_9PEZI</name>
<keyword evidence="4" id="KW-1185">Reference proteome</keyword>
<sequence>MYGGSSVAGTPLASKPTKHHRYSSISGSSASTVKRTASLSSSARNSVLPMRSQSPGETSLIALRVNTGAQVTQYGKRRNSIAVDPSELAVGEGMVNLDRWSQSTDSSAPSPAKIRRKRASSGAVLSQQLSPPRNAQLEHSPVASPSRKPLPSPQSIYRRQKSPNESPERGRRMLSHAKSPFDPLNTGFGGYTAGGADPNDTASPSTAGTGTSSTADMLTPSTRSSYAQDYFGGENVSPKHGAVGKRPIAPRTVTAPGSTLNYSRMPRQELAPEVASSRRQSEMVEYGDRSARPVTAILDNEGRIEKRPRHRERMEKDKKAMLSKALQKANTAVLLDNAQNFEGALEAYMDACRLLQQVMDRSSGAEDKIKLDAIRVTYTNRIEELRQLDDGRPPTREEKGLPTRPMSDDSVKSPQDLPISPIDGTIRDSAIIETATATRIMDIPRLGSIGNVRDSFFSKTIADVERAGRGSDASIVEQRRPSPQKELQSPADDLPSVIKSNMLHLPPTADEHSRYMPAPLSPRRIPPPTFEPTTTSMQHQAEPQAVAGAQGETLEDDEPRERKASNASVSWLDTIDETASSCGSSVHSVTSKDGLRRKRVWGHSAGTDAEFDAAFDAAVEAAYDEGLEPDYEHARAQQIRMQHAQQQSTQVTSPDIKEILSPTAPTYSGQSLGDEIDDEEEERILEEFTADYAHGFNFDLSTKSALPRQSDSSAYSISTWQSSQISDRTTAGTSLSTVPEDLLSIRETGKPISVISAASTLKARPVSPPTLPPPTSALPRPPTLSEKRASSTVRARRLSGQNPKQLKIETSAKPEGRKRASTFHVSPSAPLANQDELTRSFASEITAPAPVELPTVELQQDQELQSPPSVDLRSAVSQGSMPMTSTSTEPRMSLDESPGELRSFRPSLFRKNKSSISLRDHSISLPSRDDSDSISTPMTSIFQFRSAADSLTAQRSTASLHGSAMAESQYSGGAFLFDTSLSSLQMPTSPRSPTQPTIPSGLEPCPESFLLRPFWLMRAIGTTITHQRGGFVTQRLFVPREVWQTRGVKIKSMEDKAANCDLLTAALGRLANVDTYDADAVMEELQNFEEVMERVQTALVKKLGSEVGVHGAMGMFRDAPSLSTATSNPGNSAPGSDSASATDKNAKSNSGKSYLSSWRKLRSKSSGAPLASTNGSGHRSQASAGAERGEPQLMSSVPMTSFIPVERRGQKSGRDVKSMVFEGPQREYMGSVARLVAGVGVLDQIARQVEDPGLRGSSQTHVGLEFSIRHAAEFFAFYICRFVLADLGLLIDKFVKRGTEWALA</sequence>
<feature type="compositionally biased region" description="Polar residues" evidence="1">
    <location>
        <begin position="1171"/>
        <end position="1183"/>
    </location>
</feature>
<dbReference type="InterPro" id="IPR007330">
    <property type="entry name" value="MIT_dom"/>
</dbReference>
<feature type="region of interest" description="Disordered" evidence="1">
    <location>
        <begin position="860"/>
        <end position="902"/>
    </location>
</feature>
<feature type="region of interest" description="Disordered" evidence="1">
    <location>
        <begin position="1120"/>
        <end position="1197"/>
    </location>
</feature>
<dbReference type="Gene3D" id="1.20.58.80">
    <property type="entry name" value="Phosphotransferase system, lactose/cellobiose-type IIA subunit"/>
    <property type="match status" value="1"/>
</dbReference>
<feature type="compositionally biased region" description="Polar residues" evidence="1">
    <location>
        <begin position="123"/>
        <end position="133"/>
    </location>
</feature>
<feature type="region of interest" description="Disordered" evidence="1">
    <location>
        <begin position="99"/>
        <end position="288"/>
    </location>
</feature>
<feature type="region of interest" description="Disordered" evidence="1">
    <location>
        <begin position="762"/>
        <end position="828"/>
    </location>
</feature>
<reference evidence="4" key="1">
    <citation type="submission" date="2017-03" db="EMBL/GenBank/DDBJ databases">
        <title>Genomes of endolithic fungi from Antarctica.</title>
        <authorList>
            <person name="Coleine C."/>
            <person name="Masonjones S."/>
            <person name="Stajich J.E."/>
        </authorList>
    </citation>
    <scope>NUCLEOTIDE SEQUENCE [LARGE SCALE GENOMIC DNA]</scope>
    <source>
        <strain evidence="4">CCFEE 5527</strain>
    </source>
</reference>
<comment type="caution">
    <text evidence="3">The sequence shown here is derived from an EMBL/GenBank/DDBJ whole genome shotgun (WGS) entry which is preliminary data.</text>
</comment>
<dbReference type="PANTHER" id="PTHR37327:SF1">
    <property type="entry name" value="MICROTUBULE INTERACTING AND TRANSPORT DOMAIN-CONTAINING PROTEIN"/>
    <property type="match status" value="1"/>
</dbReference>
<feature type="compositionally biased region" description="Basic and acidic residues" evidence="1">
    <location>
        <begin position="386"/>
        <end position="411"/>
    </location>
</feature>
<evidence type="ECO:0000313" key="3">
    <source>
        <dbReference type="EMBL" id="OQO11639.1"/>
    </source>
</evidence>
<feature type="compositionally biased region" description="Polar residues" evidence="1">
    <location>
        <begin position="531"/>
        <end position="541"/>
    </location>
</feature>